<dbReference type="Pfam" id="PF07715">
    <property type="entry name" value="Plug"/>
    <property type="match status" value="1"/>
</dbReference>
<dbReference type="InterPro" id="IPR012910">
    <property type="entry name" value="Plug_dom"/>
</dbReference>
<reference evidence="6 7" key="1">
    <citation type="submission" date="2019-08" db="EMBL/GenBank/DDBJ databases">
        <authorList>
            <person name="Karlyshev A.V."/>
        </authorList>
    </citation>
    <scope>NUCLEOTIDE SEQUENCE [LARGE SCALE GENOMIC DNA]</scope>
    <source>
        <strain evidence="6 7">Alg18-2.2</strain>
    </source>
</reference>
<dbReference type="InterPro" id="IPR036942">
    <property type="entry name" value="Beta-barrel_TonB_sf"/>
</dbReference>
<dbReference type="Gene3D" id="2.170.130.10">
    <property type="entry name" value="TonB-dependent receptor, plug domain"/>
    <property type="match status" value="1"/>
</dbReference>
<comment type="subcellular location">
    <subcellularLocation>
        <location evidence="1">Cell outer membrane</location>
    </subcellularLocation>
</comment>
<gene>
    <name evidence="6" type="ORF">FU658_03385</name>
</gene>
<keyword evidence="6" id="KW-0675">Receptor</keyword>
<sequence length="568" mass="61055">MRHLGPKRVLVLVDGVRWVNESSASGVGGVVDLNTIPVGIIDRIEVLEDGASSIYGSDAIAGVVNIITRRDYDGASVSVQYGQYSEGDGETGSVDLSFGTRGERHSFFFGASYHEQREIFSRDREQSSLPVPGTGLARGSSAIPAGRFIFTDPDTGTRFDITPRPGVANPSFDRTQTGCDRTDGFICYADATPFNFAEYNLLLTPNTRKSVFGQMRFDLTDTTTWYLRSLYNNRKSANQAAAEPFFLGSLAPTNFWADNAVFSANNPNNPFGFDLDPNDNMGLIGYRPLEGGPRRFEQDVDTFYVGTGLEGSFAAGQGAMFWDINLAHSTNRAVQTNYGSYNARRLSLALGDPAACAAEPGCVPASLIGPGALTPEVLAFIQPVIQDRSENRLTLFSANLSGDLFELPAGMAAFATGYEYRKYTGSYTPDGLTLRGEYNGVPSLPTSGEYDVNEFYGEFSIPLLAGLSFVERLDLSLAGRYSDYSTSGSETTAKAACAGRSTTVSCCAAPGRRASGPRPSVSCSAPPAVSTRYSTTRAPARSRRGLKPTAPRSACRVATPSPTRRSRC</sequence>
<keyword evidence="3" id="KW-0998">Cell outer membrane</keyword>
<organism evidence="6 7">
    <name type="scientific">Alkalisalibacterium limincola</name>
    <dbReference type="NCBI Taxonomy" id="2699169"/>
    <lineage>
        <taxon>Bacteria</taxon>
        <taxon>Pseudomonadati</taxon>
        <taxon>Pseudomonadota</taxon>
        <taxon>Gammaproteobacteria</taxon>
        <taxon>Lysobacterales</taxon>
        <taxon>Lysobacteraceae</taxon>
        <taxon>Alkalisalibacterium</taxon>
    </lineage>
</organism>
<feature type="domain" description="TonB-dependent receptor plug" evidence="5">
    <location>
        <begin position="1"/>
        <end position="63"/>
    </location>
</feature>
<accession>A0A5C8L045</accession>
<dbReference type="Proteomes" id="UP000321248">
    <property type="component" value="Unassembled WGS sequence"/>
</dbReference>
<keyword evidence="7" id="KW-1185">Reference proteome</keyword>
<evidence type="ECO:0000259" key="5">
    <source>
        <dbReference type="Pfam" id="PF07715"/>
    </source>
</evidence>
<comment type="caution">
    <text evidence="6">The sequence shown here is derived from an EMBL/GenBank/DDBJ whole genome shotgun (WGS) entry which is preliminary data.</text>
</comment>
<dbReference type="Gene3D" id="2.40.170.20">
    <property type="entry name" value="TonB-dependent receptor, beta-barrel domain"/>
    <property type="match status" value="1"/>
</dbReference>
<name>A0A5C8L045_9GAMM</name>
<dbReference type="OrthoDB" id="6276154at2"/>
<feature type="region of interest" description="Disordered" evidence="4">
    <location>
        <begin position="509"/>
        <end position="568"/>
    </location>
</feature>
<evidence type="ECO:0000256" key="2">
    <source>
        <dbReference type="ARBA" id="ARBA00023136"/>
    </source>
</evidence>
<dbReference type="PANTHER" id="PTHR47234">
    <property type="match status" value="1"/>
</dbReference>
<proteinExistence type="predicted"/>
<feature type="compositionally biased region" description="Low complexity" evidence="4">
    <location>
        <begin position="517"/>
        <end position="530"/>
    </location>
</feature>
<evidence type="ECO:0000256" key="4">
    <source>
        <dbReference type="SAM" id="MobiDB-lite"/>
    </source>
</evidence>
<dbReference type="SUPFAM" id="SSF56935">
    <property type="entry name" value="Porins"/>
    <property type="match status" value="1"/>
</dbReference>
<dbReference type="EMBL" id="VRTS01000002">
    <property type="protein sequence ID" value="TXK65155.1"/>
    <property type="molecule type" value="Genomic_DNA"/>
</dbReference>
<dbReference type="InterPro" id="IPR037066">
    <property type="entry name" value="Plug_dom_sf"/>
</dbReference>
<dbReference type="AlphaFoldDB" id="A0A5C8L045"/>
<evidence type="ECO:0000256" key="1">
    <source>
        <dbReference type="ARBA" id="ARBA00004442"/>
    </source>
</evidence>
<protein>
    <submittedName>
        <fullName evidence="6">TonB-dependent receptor plug domain-containing protein</fullName>
    </submittedName>
</protein>
<keyword evidence="2" id="KW-0472">Membrane</keyword>
<evidence type="ECO:0000313" key="6">
    <source>
        <dbReference type="EMBL" id="TXK65155.1"/>
    </source>
</evidence>
<dbReference type="GO" id="GO:0009279">
    <property type="term" value="C:cell outer membrane"/>
    <property type="evidence" value="ECO:0007669"/>
    <property type="project" value="UniProtKB-SubCell"/>
</dbReference>
<evidence type="ECO:0000313" key="7">
    <source>
        <dbReference type="Proteomes" id="UP000321248"/>
    </source>
</evidence>
<dbReference type="PANTHER" id="PTHR47234:SF2">
    <property type="entry name" value="TONB-DEPENDENT RECEPTOR"/>
    <property type="match status" value="1"/>
</dbReference>
<evidence type="ECO:0000256" key="3">
    <source>
        <dbReference type="ARBA" id="ARBA00023237"/>
    </source>
</evidence>